<evidence type="ECO:0000313" key="2">
    <source>
        <dbReference type="Proteomes" id="UP000269076"/>
    </source>
</evidence>
<sequence>MRAHVSIEINGLNSIDTLVTHRASKWNECYKAIQRAIDKYADIEGAVNDGNLLLYNRYFGEFMDYIENDIKPAICETAEFSAVAKACVMSYAKYDWIGEYVLNA</sequence>
<evidence type="ECO:0000313" key="1">
    <source>
        <dbReference type="EMBL" id="AZA60198.1"/>
    </source>
</evidence>
<protein>
    <submittedName>
        <fullName evidence="1">Uncharacterized protein</fullName>
    </submittedName>
</protein>
<organism evidence="1 2">
    <name type="scientific">Chryseobacterium indoltheticum</name>
    <dbReference type="NCBI Taxonomy" id="254"/>
    <lineage>
        <taxon>Bacteria</taxon>
        <taxon>Pseudomonadati</taxon>
        <taxon>Bacteroidota</taxon>
        <taxon>Flavobacteriia</taxon>
        <taxon>Flavobacteriales</taxon>
        <taxon>Weeksellaceae</taxon>
        <taxon>Chryseobacterium group</taxon>
        <taxon>Chryseobacterium</taxon>
    </lineage>
</organism>
<dbReference type="RefSeq" id="WP_123885254.1">
    <property type="nucleotide sequence ID" value="NZ_CP033928.1"/>
</dbReference>
<proteinExistence type="predicted"/>
<accession>A0A3G6N190</accession>
<gene>
    <name evidence="1" type="ORF">EG340_03715</name>
</gene>
<name>A0A3G6N190_9FLAO</name>
<dbReference type="AlphaFoldDB" id="A0A3G6N190"/>
<reference evidence="1 2" key="1">
    <citation type="submission" date="2018-11" db="EMBL/GenBank/DDBJ databases">
        <title>Proposal to divide the Flavobacteriaceae and reorganize its genera based on Amino Acid Identity values calculated from whole genome sequences.</title>
        <authorList>
            <person name="Nicholson A.C."/>
            <person name="Gulvik C.A."/>
            <person name="Whitney A.M."/>
            <person name="Humrighouse B.W."/>
            <person name="Bell M."/>
            <person name="Holmes B."/>
            <person name="Steigerwalt A."/>
            <person name="Villarma A."/>
            <person name="Sheth M."/>
            <person name="Batra D."/>
            <person name="Pryor J."/>
            <person name="Bernardet J.-F."/>
            <person name="Hugo C."/>
            <person name="Kampfer P."/>
            <person name="Newman J."/>
            <person name="Mcquiston J.R."/>
        </authorList>
    </citation>
    <scope>NUCLEOTIDE SEQUENCE [LARGE SCALE GENOMIC DNA]</scope>
    <source>
        <strain evidence="1 2">G0211</strain>
    </source>
</reference>
<dbReference type="EMBL" id="CP033928">
    <property type="protein sequence ID" value="AZA60198.1"/>
    <property type="molecule type" value="Genomic_DNA"/>
</dbReference>
<dbReference type="Proteomes" id="UP000269076">
    <property type="component" value="Chromosome"/>
</dbReference>